<evidence type="ECO:0000313" key="3">
    <source>
        <dbReference type="Proteomes" id="UP000887540"/>
    </source>
</evidence>
<dbReference type="Pfam" id="PF09379">
    <property type="entry name" value="FERM_N"/>
    <property type="match status" value="1"/>
</dbReference>
<name>A0A914DSC3_9BILA</name>
<dbReference type="InterPro" id="IPR014352">
    <property type="entry name" value="FERM/acyl-CoA-bd_prot_sf"/>
</dbReference>
<dbReference type="Gene3D" id="3.10.20.90">
    <property type="entry name" value="Phosphatidylinositol 3-kinase Catalytic Subunit, Chain A, domain 1"/>
    <property type="match status" value="1"/>
</dbReference>
<dbReference type="PANTHER" id="PTHR23280">
    <property type="entry name" value="4.1 G PROTEIN"/>
    <property type="match status" value="1"/>
</dbReference>
<dbReference type="InterPro" id="IPR029071">
    <property type="entry name" value="Ubiquitin-like_domsf"/>
</dbReference>
<dbReference type="InterPro" id="IPR018979">
    <property type="entry name" value="FERM_N"/>
</dbReference>
<dbReference type="Proteomes" id="UP000887540">
    <property type="component" value="Unplaced"/>
</dbReference>
<evidence type="ECO:0000313" key="4">
    <source>
        <dbReference type="WBParaSite" id="ACRNAN_scaffold3714.g7990.t1"/>
    </source>
</evidence>
<sequence length="532" mass="61063">MTDNLSNTSAENTSIFSPFSTDSTLFSPSKLMVTIQLLNDEANIQTEFKKNDTGQEILDYVCAYLDIVEKDYFGLLYQDPNNKIKYWVDPTKPLAKRFSSKSSLTLRFRVRFYPKDPVVLKEDITRYQIFSQLRRDLLDGHLLCSEHVSAELAALILQSVLGDFNVFKYHIGYVSQYQLLCKQYDRLEDKIAEMHRNFKGLTSTEAEAKFLESASRLSTYGFDPYVVRDAKLNVEITIGITCRGIMIYLQNSQIHYLQWEDLSKVDYSGKQLRIYPEQSYLDRYQPGTEQMAIGELFLKSTLYVTRVKDSKKMPSNKNTKFKLTCPSSKFAKNLWKHILAVQVFFTEDQARLVKPKFSKPRFPLILRGSTFRCPTKRVLHEIEQDSTPPRDQQPANFTRFKIPKNALGAASSTVYKVTNKSATLPAMHIRSFSTSTQQTLVASNDDQYSKLFDFGNLTEFVTTFDEILLQILVECQNSSSDLDFERIILKIVSLLDSAIEEVSKIIEGLEKYEDTINVALMVTRNVPITCSV</sequence>
<dbReference type="PANTHER" id="PTHR23280:SF32">
    <property type="entry name" value="FI22325P1"/>
    <property type="match status" value="1"/>
</dbReference>
<dbReference type="Gene3D" id="1.20.80.10">
    <property type="match status" value="1"/>
</dbReference>
<dbReference type="PROSITE" id="PS50057">
    <property type="entry name" value="FERM_3"/>
    <property type="match status" value="1"/>
</dbReference>
<keyword evidence="1" id="KW-0175">Coiled coil</keyword>
<dbReference type="Gene3D" id="2.30.29.30">
    <property type="entry name" value="Pleckstrin-homology domain (PH domain)/Phosphotyrosine-binding domain (PTB)"/>
    <property type="match status" value="1"/>
</dbReference>
<dbReference type="SMART" id="SM01196">
    <property type="entry name" value="FERM_C"/>
    <property type="match status" value="1"/>
</dbReference>
<dbReference type="InterPro" id="IPR011993">
    <property type="entry name" value="PH-like_dom_sf"/>
</dbReference>
<keyword evidence="3" id="KW-1185">Reference proteome</keyword>
<organism evidence="3 4">
    <name type="scientific">Acrobeloides nanus</name>
    <dbReference type="NCBI Taxonomy" id="290746"/>
    <lineage>
        <taxon>Eukaryota</taxon>
        <taxon>Metazoa</taxon>
        <taxon>Ecdysozoa</taxon>
        <taxon>Nematoda</taxon>
        <taxon>Chromadorea</taxon>
        <taxon>Rhabditida</taxon>
        <taxon>Tylenchina</taxon>
        <taxon>Cephalobomorpha</taxon>
        <taxon>Cephaloboidea</taxon>
        <taxon>Cephalobidae</taxon>
        <taxon>Acrobeloides</taxon>
    </lineage>
</organism>
<protein>
    <submittedName>
        <fullName evidence="4">FERM domain-containing protein</fullName>
    </submittedName>
</protein>
<feature type="coiled-coil region" evidence="1">
    <location>
        <begin position="177"/>
        <end position="204"/>
    </location>
</feature>
<dbReference type="AlphaFoldDB" id="A0A914DSC3"/>
<dbReference type="WBParaSite" id="ACRNAN_scaffold3714.g7990.t1">
    <property type="protein sequence ID" value="ACRNAN_scaffold3714.g7990.t1"/>
    <property type="gene ID" value="ACRNAN_scaffold3714.g7990"/>
</dbReference>
<proteinExistence type="predicted"/>
<dbReference type="PRINTS" id="PR00935">
    <property type="entry name" value="BAND41"/>
</dbReference>
<dbReference type="InterPro" id="IPR000299">
    <property type="entry name" value="FERM_domain"/>
</dbReference>
<dbReference type="SUPFAM" id="SSF50729">
    <property type="entry name" value="PH domain-like"/>
    <property type="match status" value="1"/>
</dbReference>
<dbReference type="SUPFAM" id="SSF54236">
    <property type="entry name" value="Ubiquitin-like"/>
    <property type="match status" value="1"/>
</dbReference>
<dbReference type="FunFam" id="1.20.80.10:FF:000006">
    <property type="entry name" value="FERM domain-containing protein 5 isoform X1"/>
    <property type="match status" value="1"/>
</dbReference>
<dbReference type="GO" id="GO:0005856">
    <property type="term" value="C:cytoskeleton"/>
    <property type="evidence" value="ECO:0007669"/>
    <property type="project" value="TreeGrafter"/>
</dbReference>
<dbReference type="InterPro" id="IPR019749">
    <property type="entry name" value="Band_41_domain"/>
</dbReference>
<dbReference type="Pfam" id="PF00373">
    <property type="entry name" value="FERM_M"/>
    <property type="match status" value="1"/>
</dbReference>
<reference evidence="4" key="1">
    <citation type="submission" date="2022-11" db="UniProtKB">
        <authorList>
            <consortium name="WormBaseParasite"/>
        </authorList>
    </citation>
    <scope>IDENTIFICATION</scope>
</reference>
<evidence type="ECO:0000259" key="2">
    <source>
        <dbReference type="PROSITE" id="PS50057"/>
    </source>
</evidence>
<dbReference type="CDD" id="cd14473">
    <property type="entry name" value="FERM_B-lobe"/>
    <property type="match status" value="1"/>
</dbReference>
<feature type="domain" description="FERM" evidence="2">
    <location>
        <begin position="31"/>
        <end position="349"/>
    </location>
</feature>
<accession>A0A914DSC3</accession>
<evidence type="ECO:0000256" key="1">
    <source>
        <dbReference type="SAM" id="Coils"/>
    </source>
</evidence>
<dbReference type="InterPro" id="IPR035963">
    <property type="entry name" value="FERM_2"/>
</dbReference>
<dbReference type="SUPFAM" id="SSF47031">
    <property type="entry name" value="Second domain of FERM"/>
    <property type="match status" value="1"/>
</dbReference>
<dbReference type="SMART" id="SM00295">
    <property type="entry name" value="B41"/>
    <property type="match status" value="1"/>
</dbReference>
<dbReference type="FunFam" id="3.10.20.90:FF:000039">
    <property type="entry name" value="Tyrosine-protein phosphatase non-receptor type"/>
    <property type="match status" value="1"/>
</dbReference>
<dbReference type="InterPro" id="IPR018980">
    <property type="entry name" value="FERM_PH-like_C"/>
</dbReference>
<dbReference type="InterPro" id="IPR019748">
    <property type="entry name" value="FERM_central"/>
</dbReference>
<dbReference type="GO" id="GO:0031032">
    <property type="term" value="P:actomyosin structure organization"/>
    <property type="evidence" value="ECO:0007669"/>
    <property type="project" value="TreeGrafter"/>
</dbReference>
<dbReference type="Pfam" id="PF09380">
    <property type="entry name" value="FERM_C"/>
    <property type="match status" value="1"/>
</dbReference>